<comment type="caution">
    <text evidence="3">The sequence shown here is derived from an EMBL/GenBank/DDBJ whole genome shotgun (WGS) entry which is preliminary data.</text>
</comment>
<feature type="non-terminal residue" evidence="3">
    <location>
        <position position="1"/>
    </location>
</feature>
<dbReference type="NCBIfam" id="TIGR03661">
    <property type="entry name" value="T1SS_VCA0849"/>
    <property type="match status" value="1"/>
</dbReference>
<dbReference type="Gene3D" id="2.60.40.10">
    <property type="entry name" value="Immunoglobulins"/>
    <property type="match status" value="8"/>
</dbReference>
<evidence type="ECO:0000313" key="3">
    <source>
        <dbReference type="EMBL" id="MCV9879308.1"/>
    </source>
</evidence>
<gene>
    <name evidence="3" type="ORF">NC803_10650</name>
    <name evidence="4" type="ORF">NC856_16485</name>
</gene>
<feature type="domain" description="Bacterial Ig" evidence="2">
    <location>
        <begin position="537"/>
        <end position="619"/>
    </location>
</feature>
<dbReference type="EMBL" id="JAMPJT010000006">
    <property type="protein sequence ID" value="MCV9879308.1"/>
    <property type="molecule type" value="Genomic_DNA"/>
</dbReference>
<protein>
    <submittedName>
        <fullName evidence="3">Ig-like domain-containing protein</fullName>
    </submittedName>
</protein>
<feature type="domain" description="Bacterial Ig" evidence="2">
    <location>
        <begin position="112"/>
        <end position="194"/>
    </location>
</feature>
<feature type="compositionally biased region" description="Low complexity" evidence="1">
    <location>
        <begin position="612"/>
        <end position="628"/>
    </location>
</feature>
<dbReference type="InterPro" id="IPR013783">
    <property type="entry name" value="Ig-like_fold"/>
</dbReference>
<proteinExistence type="predicted"/>
<reference evidence="3" key="1">
    <citation type="submission" date="2022-04" db="EMBL/GenBank/DDBJ databases">
        <title>Brenneria sp. isolated from walnut trees in Serbia.</title>
        <authorList>
            <person name="Gasic K."/>
            <person name="Zlatkovic N."/>
            <person name="Kuzmanovic N."/>
        </authorList>
    </citation>
    <scope>NUCLEOTIDE SEQUENCE</scope>
    <source>
        <strain evidence="4">KBI 423</strain>
        <strain evidence="3">KBI 447</strain>
    </source>
</reference>
<organism evidence="3 6">
    <name type="scientific">Brenneria izbisi</name>
    <dbReference type="NCBI Taxonomy" id="2939450"/>
    <lineage>
        <taxon>Bacteria</taxon>
        <taxon>Pseudomonadati</taxon>
        <taxon>Pseudomonadota</taxon>
        <taxon>Gammaproteobacteria</taxon>
        <taxon>Enterobacterales</taxon>
        <taxon>Pectobacteriaceae</taxon>
        <taxon>Brenneria</taxon>
    </lineage>
</organism>
<keyword evidence="5" id="KW-1185">Reference proteome</keyword>
<dbReference type="InterPro" id="IPR055014">
    <property type="entry name" value="BapA_Bap-like_C"/>
</dbReference>
<evidence type="ECO:0000259" key="2">
    <source>
        <dbReference type="Pfam" id="PF17936"/>
    </source>
</evidence>
<dbReference type="RefSeq" id="WP_264091545.1">
    <property type="nucleotide sequence ID" value="NZ_JAMPJT010000006.1"/>
</dbReference>
<feature type="domain" description="Bacterial Ig" evidence="2">
    <location>
        <begin position="197"/>
        <end position="279"/>
    </location>
</feature>
<dbReference type="NCBIfam" id="NF033510">
    <property type="entry name" value="Ca_tandemer"/>
    <property type="match status" value="8"/>
</dbReference>
<feature type="domain" description="Bacterial Ig" evidence="2">
    <location>
        <begin position="452"/>
        <end position="534"/>
    </location>
</feature>
<dbReference type="Proteomes" id="UP001165569">
    <property type="component" value="Unassembled WGS sequence"/>
</dbReference>
<evidence type="ECO:0000313" key="6">
    <source>
        <dbReference type="Proteomes" id="UP001165569"/>
    </source>
</evidence>
<accession>A0AA42C2I1</accession>
<dbReference type="Pfam" id="PF17936">
    <property type="entry name" value="Big_6"/>
    <property type="match status" value="8"/>
</dbReference>
<dbReference type="Pfam" id="PF17963">
    <property type="entry name" value="Big_9"/>
    <property type="match status" value="1"/>
</dbReference>
<feature type="domain" description="Bacterial Ig" evidence="2">
    <location>
        <begin position="367"/>
        <end position="449"/>
    </location>
</feature>
<evidence type="ECO:0000313" key="5">
    <source>
        <dbReference type="Proteomes" id="UP001165568"/>
    </source>
</evidence>
<feature type="domain" description="Bacterial Ig" evidence="2">
    <location>
        <begin position="27"/>
        <end position="109"/>
    </location>
</feature>
<dbReference type="NCBIfam" id="NF045619">
    <property type="entry name" value="adhes_GNV_Cterm"/>
    <property type="match status" value="1"/>
</dbReference>
<feature type="domain" description="Bacterial Ig" evidence="2">
    <location>
        <begin position="622"/>
        <end position="701"/>
    </location>
</feature>
<feature type="region of interest" description="Disordered" evidence="1">
    <location>
        <begin position="609"/>
        <end position="641"/>
    </location>
</feature>
<name>A0AA42C2I1_9GAMM</name>
<dbReference type="InterPro" id="IPR010221">
    <property type="entry name" value="VCBS_dom"/>
</dbReference>
<evidence type="ECO:0000256" key="1">
    <source>
        <dbReference type="SAM" id="MobiDB-lite"/>
    </source>
</evidence>
<feature type="domain" description="Bacterial Ig" evidence="2">
    <location>
        <begin position="282"/>
        <end position="364"/>
    </location>
</feature>
<dbReference type="NCBIfam" id="TIGR01965">
    <property type="entry name" value="VCBS_repeat"/>
    <property type="match status" value="3"/>
</dbReference>
<dbReference type="InterPro" id="IPR019960">
    <property type="entry name" value="T1SS_VCA0849"/>
</dbReference>
<dbReference type="InterPro" id="IPR041498">
    <property type="entry name" value="Big_6"/>
</dbReference>
<sequence>ETVTAIASDAAGNISAAVTVTAPDTTAPEAPAALLVAEDGASVSGTAEAGSTVTISDVAGNVLGSVTAGSDGSFTVPLSPALTNGETITAIASDAAGNISAAVTVTAPDTTAPEAPAALLVAEDGASVSGTAEAGSTVTISDAAGNVLGNATAGSDGSFTVPLSPALTNGETITAVASDTAGNISAAVTVTAPDTTAPEAPAALLVEEDGASVSGTAEAGSTVTISDTAGTVLGSVTAGGDGSFTVPLSPALTNGETVTAVASDITGNMSPPATITAPDTTAPEAPAALLVAEDGASVSGTAEAGSTVTISDAAGNVLGSVMAGSDGSFTVPLSPALTNGETVTAIASDTAGNISAAVTVTAPDTTAPEAPAALLVAEDGASVSGSAEAGSTVTISDAAGNVLGSVTAGGDGSFSVPLSPALTNGETVTAVASDAAGNISEPATITAPDTTAPEAPAALLVAEDGASVSGTAEAGSTVTISDVAGNVLGSVTAGSDGSFTVPLSPALTNGETITAIASDAAGNISAAVTVTAPDTTAPEAPAALLVAEDGASVSGTAEAGSTVTISDAAGNVLGSVMAGSDGSFSVPLSPALTNGETVTAVARDAAGNISEPATITAPDTTAPEAPTANISDDGGSISGVAESNSTVTITLEDGSSVTVQAGSDGNYSHTFSSAQADGQSISVTATDVAGNVSTATTVIAPVLVLSASDNSVLLDLTTDAAVTTESYSDWGLLVVGALGNIASLLGNDSAQVTFTIDEGASADIVLEANATGGVLSLLSSMGVMVQQYNAATDAWTTVIDTSNAQWASLLTIGSNGVTLNVDNLTEGTYRALAYNTTLLAVGSFISLEATVTQIAAGILVGETSFSGNVIIDADPEHGTDVAPAGTVVTQVTNSAGDVVTVTQDAATIQGTYGTLTINPDGSYTYTLTDTATTHLGQTDSFTYTIIANGVTANANLNISLGTDINAPGNVIAVDDAASITFDTTVAAIDNGVSSQNGFTVLNLALGSTLDVGLLANITDPIIFDVEEGTTRTMTLQASVGGVSLLSGFDLYIYKFNDATQQYDQYRMVEGWLTVPLAGGSSDELTLTLDGGQYLFLLDTAYGISALTAYTLNILEDHVYTVETVSASTSGNVMDDDTVPTGSAISAVNGVAIAAEGTTSITGEYGVLTIDAQGNYTYMLNAGVGADHITAPDSFVYTVRAPDGESDSGTLNITLVASALAAVDDSVTLPVTTVQEEAAYSDSNAGSTTWSTAVFASTSGSASGTVTVAENMVLKDATILFNVNSVLSLSSLSISWTLRGSDGTQLASGSVPSGTLLGGSATASLNSLELAAGDYTLNFTGSVGGLSIGTITVSASVTGTSMLLDSFQTQTATATGNIFDGSGSEGSASDQLVSVQTTLSIADANGVVTTLDPYTTSDATATVQGRYGVLTLNIDGGYSYILNSDVGIGAINVKETFDYTLTTAGGETVSATLTIDLAPQINGTIYNDIGTSSVYDDTFTLSSGSDTLIFDLLNGADATGGNGSDIWTDFSLTDGDQIDVSLLLQGWSADSGNLGDWISVETIGGNTVISIDRDGQGAAFSATELVTLQAVQITLDELLENNAMTA</sequence>
<dbReference type="EMBL" id="JAMPJU010000018">
    <property type="protein sequence ID" value="MCV9883856.1"/>
    <property type="molecule type" value="Genomic_DNA"/>
</dbReference>
<evidence type="ECO:0000313" key="4">
    <source>
        <dbReference type="EMBL" id="MCV9883856.1"/>
    </source>
</evidence>
<dbReference type="Proteomes" id="UP001165568">
    <property type="component" value="Unassembled WGS sequence"/>
</dbReference>